<evidence type="ECO:0000313" key="2">
    <source>
        <dbReference type="Proteomes" id="UP001169242"/>
    </source>
</evidence>
<protein>
    <submittedName>
        <fullName evidence="1">Uncharacterized protein</fullName>
    </submittedName>
</protein>
<dbReference type="SUPFAM" id="SSF47240">
    <property type="entry name" value="Ferritin-like"/>
    <property type="match status" value="2"/>
</dbReference>
<name>A0AA42DPR9_9FIRM</name>
<dbReference type="AlphaFoldDB" id="A0AA42DPR9"/>
<dbReference type="Proteomes" id="UP001169242">
    <property type="component" value="Unassembled WGS sequence"/>
</dbReference>
<dbReference type="InterPro" id="IPR009078">
    <property type="entry name" value="Ferritin-like_SF"/>
</dbReference>
<gene>
    <name evidence="1" type="ORF">PBV87_15480</name>
</gene>
<proteinExistence type="predicted"/>
<accession>A0AA42DPR9</accession>
<sequence length="413" mass="48902">MNPFLEKPMKTDALFKDWNSIYPKPYNKDEVDPYTKTRIILMNGTEYEAVWFSHNFSRHCTNNDLRREIAITRRSEQQQQKVISVLKPADESILETTISYEQLAVDLTARLAQREPNQHVKMALDFALLEDFDHLYRYSDLLEMERGIRAEQLVGHYTEIMPGRPTIAEHRFPNDNIRMYVDFCKADPITKLNVAIITAAEQQTMNYYMNVAGFYDSDRGRSLYQEIALIEEQHVSQYGSLLDTKMTWLEGLLQHEYTECYLYYSCYQDETDPYIKKIWEQHFIEEVNHLHQAEELLKKYEKKEWQQVIPDGCFPQLLTLGENKEYVRNILCSTVQLTSVKDDYPNVSDLSTESELYKFQNILNHDVEQVPSHRVIHDYICQKGQDYRFEDKENPVYDLRDRSCDNTNVGRIK</sequence>
<keyword evidence="2" id="KW-1185">Reference proteome</keyword>
<dbReference type="EMBL" id="JAQIFT010000057">
    <property type="protein sequence ID" value="MDA3732878.1"/>
    <property type="molecule type" value="Genomic_DNA"/>
</dbReference>
<reference evidence="1" key="1">
    <citation type="journal article" date="2023" name="Int. J. Syst. Evol. Microbiol.">
        <title>&lt;i&gt;Holtiella tumoricola&lt;/i&gt; gen. nov. sp. nov., isolated from a human clinical sample.</title>
        <authorList>
            <person name="Allen-Vercoe E."/>
            <person name="Daigneault M.C."/>
            <person name="Vancuren S.J."/>
            <person name="Cochrane K."/>
            <person name="O'Neal L.L."/>
            <person name="Sankaranarayanan K."/>
            <person name="Lawson P.A."/>
        </authorList>
    </citation>
    <scope>NUCLEOTIDE SEQUENCE</scope>
    <source>
        <strain evidence="1">CC70A</strain>
    </source>
</reference>
<organism evidence="1 2">
    <name type="scientific">Holtiella tumoricola</name>
    <dbReference type="NCBI Taxonomy" id="3018743"/>
    <lineage>
        <taxon>Bacteria</taxon>
        <taxon>Bacillati</taxon>
        <taxon>Bacillota</taxon>
        <taxon>Clostridia</taxon>
        <taxon>Lachnospirales</taxon>
        <taxon>Cellulosilyticaceae</taxon>
        <taxon>Holtiella</taxon>
    </lineage>
</organism>
<evidence type="ECO:0000313" key="1">
    <source>
        <dbReference type="EMBL" id="MDA3732878.1"/>
    </source>
</evidence>
<comment type="caution">
    <text evidence="1">The sequence shown here is derived from an EMBL/GenBank/DDBJ whole genome shotgun (WGS) entry which is preliminary data.</text>
</comment>